<dbReference type="Gene3D" id="3.40.50.720">
    <property type="entry name" value="NAD(P)-binding Rossmann-like Domain"/>
    <property type="match status" value="1"/>
</dbReference>
<dbReference type="PRINTS" id="PR00081">
    <property type="entry name" value="GDHRDH"/>
</dbReference>
<dbReference type="InterPro" id="IPR020904">
    <property type="entry name" value="Sc_DH/Rdtase_CS"/>
</dbReference>
<organism evidence="2 3">
    <name type="scientific">Granulosicoccus antarcticus IMCC3135</name>
    <dbReference type="NCBI Taxonomy" id="1192854"/>
    <lineage>
        <taxon>Bacteria</taxon>
        <taxon>Pseudomonadati</taxon>
        <taxon>Pseudomonadota</taxon>
        <taxon>Gammaproteobacteria</taxon>
        <taxon>Chromatiales</taxon>
        <taxon>Granulosicoccaceae</taxon>
        <taxon>Granulosicoccus</taxon>
    </lineage>
</organism>
<reference evidence="2 3" key="1">
    <citation type="submission" date="2016-12" db="EMBL/GenBank/DDBJ databases">
        <authorList>
            <person name="Song W.-J."/>
            <person name="Kurnit D.M."/>
        </authorList>
    </citation>
    <scope>NUCLEOTIDE SEQUENCE [LARGE SCALE GENOMIC DNA]</scope>
    <source>
        <strain evidence="2 3">IMCC3135</strain>
    </source>
</reference>
<name>A0A2Z2NJC9_9GAMM</name>
<evidence type="ECO:0000256" key="1">
    <source>
        <dbReference type="ARBA" id="ARBA00006484"/>
    </source>
</evidence>
<dbReference type="KEGG" id="gai:IMCC3135_06930"/>
<dbReference type="EC" id="1.1.1.100" evidence="2"/>
<proteinExistence type="inferred from homology"/>
<dbReference type="Proteomes" id="UP000250079">
    <property type="component" value="Chromosome"/>
</dbReference>
<sequence length="250" mass="26726">MTHPVFGSLFANRIVVITGAGRGIGRETLLAFHAAGANVIAHLGRNPDYAEGLPESVETFTSDFTKPAGQQAFIDFVASRTPKVDVLINNAGTMFGRFPADTLTDEQYQDIVELNQNAVMRITRGLLPQLKIAGKAAIINTVSISASTGGSPGSSIYSATKAFVSTYSRGLARELAPDCIRVNAVSPGVIDTDFHERYSSLEKLEATRQQIPLQRLGTSADCAPAFLFFAAEELSGYITGQVLEINGGQR</sequence>
<dbReference type="SUPFAM" id="SSF51735">
    <property type="entry name" value="NAD(P)-binding Rossmann-fold domains"/>
    <property type="match status" value="1"/>
</dbReference>
<dbReference type="EMBL" id="CP018632">
    <property type="protein sequence ID" value="ASJ71492.1"/>
    <property type="molecule type" value="Genomic_DNA"/>
</dbReference>
<evidence type="ECO:0000313" key="3">
    <source>
        <dbReference type="Proteomes" id="UP000250079"/>
    </source>
</evidence>
<accession>A0A2Z2NJC9</accession>
<evidence type="ECO:0000313" key="2">
    <source>
        <dbReference type="EMBL" id="ASJ71492.1"/>
    </source>
</evidence>
<comment type="similarity">
    <text evidence="1">Belongs to the short-chain dehydrogenases/reductases (SDR) family.</text>
</comment>
<dbReference type="RefSeq" id="WP_088916927.1">
    <property type="nucleotide sequence ID" value="NZ_CP018632.1"/>
</dbReference>
<dbReference type="Pfam" id="PF13561">
    <property type="entry name" value="adh_short_C2"/>
    <property type="match status" value="1"/>
</dbReference>
<dbReference type="GO" id="GO:0030497">
    <property type="term" value="P:fatty acid elongation"/>
    <property type="evidence" value="ECO:0007669"/>
    <property type="project" value="TreeGrafter"/>
</dbReference>
<keyword evidence="3" id="KW-1185">Reference proteome</keyword>
<dbReference type="PANTHER" id="PTHR42760">
    <property type="entry name" value="SHORT-CHAIN DEHYDROGENASES/REDUCTASES FAMILY MEMBER"/>
    <property type="match status" value="1"/>
</dbReference>
<dbReference type="InterPro" id="IPR002347">
    <property type="entry name" value="SDR_fam"/>
</dbReference>
<keyword evidence="2" id="KW-0560">Oxidoreductase</keyword>
<dbReference type="FunFam" id="3.40.50.720:FF:000084">
    <property type="entry name" value="Short-chain dehydrogenase reductase"/>
    <property type="match status" value="1"/>
</dbReference>
<dbReference type="OrthoDB" id="9806974at2"/>
<dbReference type="AlphaFoldDB" id="A0A2Z2NJC9"/>
<protein>
    <submittedName>
        <fullName evidence="2">3-oxoacyl-[acyl-carrier-protein] reductase FabG</fullName>
        <ecNumber evidence="2">1.1.1.100</ecNumber>
    </submittedName>
</protein>
<dbReference type="PROSITE" id="PS00061">
    <property type="entry name" value="ADH_SHORT"/>
    <property type="match status" value="1"/>
</dbReference>
<gene>
    <name evidence="2" type="primary">fabG_1</name>
    <name evidence="2" type="ORF">IMCC3135_06930</name>
</gene>
<dbReference type="CDD" id="cd05233">
    <property type="entry name" value="SDR_c"/>
    <property type="match status" value="1"/>
</dbReference>
<dbReference type="InterPro" id="IPR036291">
    <property type="entry name" value="NAD(P)-bd_dom_sf"/>
</dbReference>
<dbReference type="PANTHER" id="PTHR42760:SF40">
    <property type="entry name" value="3-OXOACYL-[ACYL-CARRIER-PROTEIN] REDUCTASE, CHLOROPLASTIC"/>
    <property type="match status" value="1"/>
</dbReference>
<dbReference type="PRINTS" id="PR00080">
    <property type="entry name" value="SDRFAMILY"/>
</dbReference>
<dbReference type="GO" id="GO:0004316">
    <property type="term" value="F:3-oxoacyl-[acyl-carrier-protein] reductase (NADPH) activity"/>
    <property type="evidence" value="ECO:0007669"/>
    <property type="project" value="UniProtKB-EC"/>
</dbReference>